<dbReference type="Proteomes" id="UP000185680">
    <property type="component" value="Chromosome"/>
</dbReference>
<dbReference type="AlphaFoldDB" id="A0A1D8NVN6"/>
<dbReference type="RefSeq" id="WP_070263916.1">
    <property type="nucleotide sequence ID" value="NZ_LVWD01000007.1"/>
</dbReference>
<protein>
    <submittedName>
        <fullName evidence="1">Uncharacterized protein</fullName>
    </submittedName>
</protein>
<evidence type="ECO:0000313" key="1">
    <source>
        <dbReference type="EMBL" id="AOW13161.1"/>
    </source>
</evidence>
<evidence type="ECO:0000313" key="2">
    <source>
        <dbReference type="Proteomes" id="UP000185680"/>
    </source>
</evidence>
<sequence>MEEPRLLIRSRTASAKKTWIRIKPDSRQTIATSVLIQKTIPLMSKKYNHLSKACHFQPFSFGERNHLHYSYTSEKMYCKNEISTDDDSFIYVEARELDEESKQQLNAMAAGDHIGPMQIFEGLRSDAPSPEDFQALLYRYRMTTTKLEELRDELKFEELDSDEYFDIEANIDITHQDKSEITIEIELMITAYNKESGYDWRAEAISHGSPFS</sequence>
<dbReference type="EMBL" id="CP017476">
    <property type="protein sequence ID" value="AOW13161.1"/>
    <property type="molecule type" value="Genomic_DNA"/>
</dbReference>
<name>A0A1D8NVN6_9BURK</name>
<proteinExistence type="predicted"/>
<gene>
    <name evidence="1" type="ORF">LPB072_10140</name>
</gene>
<reference evidence="1 2" key="1">
    <citation type="submission" date="2016-10" db="EMBL/GenBank/DDBJ databases">
        <title>Hydorgenophaga sp. LPB0072 isolated from gastropod.</title>
        <authorList>
            <person name="Kim E."/>
            <person name="Yi H."/>
        </authorList>
    </citation>
    <scope>NUCLEOTIDE SEQUENCE [LARGE SCALE GENOMIC DNA]</scope>
    <source>
        <strain evidence="1 2">LPB0072</strain>
    </source>
</reference>
<dbReference type="KEGG" id="hyl:LPB072_10140"/>
<accession>A0A1D8NVN6</accession>
<organism evidence="1 2">
    <name type="scientific">Hydrogenophaga crassostreae</name>
    <dbReference type="NCBI Taxonomy" id="1763535"/>
    <lineage>
        <taxon>Bacteria</taxon>
        <taxon>Pseudomonadati</taxon>
        <taxon>Pseudomonadota</taxon>
        <taxon>Betaproteobacteria</taxon>
        <taxon>Burkholderiales</taxon>
        <taxon>Comamonadaceae</taxon>
        <taxon>Hydrogenophaga</taxon>
    </lineage>
</organism>
<dbReference type="STRING" id="1763535.LPB072_10140"/>